<dbReference type="InterPro" id="IPR036939">
    <property type="entry name" value="Cu2_ascorb_mOase_N_sf"/>
</dbReference>
<evidence type="ECO:0000256" key="3">
    <source>
        <dbReference type="ARBA" id="ARBA00010676"/>
    </source>
</evidence>
<dbReference type="GO" id="GO:0042421">
    <property type="term" value="P:norepinephrine biosynthetic process"/>
    <property type="evidence" value="ECO:0007669"/>
    <property type="project" value="TreeGrafter"/>
</dbReference>
<keyword evidence="7" id="KW-0186">Copper</keyword>
<feature type="chain" id="PRO_5043584623" description="DOMON domain-containing protein" evidence="10">
    <location>
        <begin position="20"/>
        <end position="410"/>
    </location>
</feature>
<evidence type="ECO:0000256" key="5">
    <source>
        <dbReference type="ARBA" id="ARBA00022729"/>
    </source>
</evidence>
<evidence type="ECO:0000256" key="7">
    <source>
        <dbReference type="ARBA" id="ARBA00023008"/>
    </source>
</evidence>
<dbReference type="InterPro" id="IPR008977">
    <property type="entry name" value="PHM/PNGase_F_dom_sf"/>
</dbReference>
<dbReference type="Pfam" id="PF01082">
    <property type="entry name" value="Cu2_monooxygen"/>
    <property type="match status" value="1"/>
</dbReference>
<protein>
    <recommendedName>
        <fullName evidence="11">DOMON domain-containing protein</fullName>
    </recommendedName>
</protein>
<organism evidence="12 13">
    <name type="scientific">Meganyctiphanes norvegica</name>
    <name type="common">Northern krill</name>
    <name type="synonym">Thysanopoda norvegica</name>
    <dbReference type="NCBI Taxonomy" id="48144"/>
    <lineage>
        <taxon>Eukaryota</taxon>
        <taxon>Metazoa</taxon>
        <taxon>Ecdysozoa</taxon>
        <taxon>Arthropoda</taxon>
        <taxon>Crustacea</taxon>
        <taxon>Multicrustacea</taxon>
        <taxon>Malacostraca</taxon>
        <taxon>Eumalacostraca</taxon>
        <taxon>Eucarida</taxon>
        <taxon>Euphausiacea</taxon>
        <taxon>Euphausiidae</taxon>
        <taxon>Meganyctiphanes</taxon>
    </lineage>
</organism>
<evidence type="ECO:0000256" key="1">
    <source>
        <dbReference type="ARBA" id="ARBA00001973"/>
    </source>
</evidence>
<evidence type="ECO:0000259" key="11">
    <source>
        <dbReference type="PROSITE" id="PS50836"/>
    </source>
</evidence>
<dbReference type="PROSITE" id="PS50836">
    <property type="entry name" value="DOMON"/>
    <property type="match status" value="1"/>
</dbReference>
<dbReference type="GO" id="GO:0004500">
    <property type="term" value="F:dopamine beta-monooxygenase activity"/>
    <property type="evidence" value="ECO:0007669"/>
    <property type="project" value="InterPro"/>
</dbReference>
<proteinExistence type="inferred from homology"/>
<evidence type="ECO:0000256" key="2">
    <source>
        <dbReference type="ARBA" id="ARBA00004370"/>
    </source>
</evidence>
<feature type="non-terminal residue" evidence="12">
    <location>
        <position position="410"/>
    </location>
</feature>
<evidence type="ECO:0000256" key="6">
    <source>
        <dbReference type="ARBA" id="ARBA00023002"/>
    </source>
</evidence>
<evidence type="ECO:0000256" key="10">
    <source>
        <dbReference type="SAM" id="SignalP"/>
    </source>
</evidence>
<dbReference type="GO" id="GO:0042420">
    <property type="term" value="P:dopamine catabolic process"/>
    <property type="evidence" value="ECO:0007669"/>
    <property type="project" value="TreeGrafter"/>
</dbReference>
<dbReference type="FunFam" id="2.60.40.1210:FF:000001">
    <property type="entry name" value="Monooxygenase, DBH-like 1, like"/>
    <property type="match status" value="1"/>
</dbReference>
<comment type="caution">
    <text evidence="12">The sequence shown here is derived from an EMBL/GenBank/DDBJ whole genome shotgun (WGS) entry which is preliminary data.</text>
</comment>
<feature type="signal peptide" evidence="10">
    <location>
        <begin position="1"/>
        <end position="19"/>
    </location>
</feature>
<keyword evidence="4" id="KW-0479">Metal-binding</keyword>
<dbReference type="PANTHER" id="PTHR10157:SF40">
    <property type="entry name" value="MOXD1 HOMOLOG 2"/>
    <property type="match status" value="1"/>
</dbReference>
<dbReference type="SUPFAM" id="SSF49742">
    <property type="entry name" value="PHM/PNGase F"/>
    <property type="match status" value="1"/>
</dbReference>
<dbReference type="InterPro" id="IPR005018">
    <property type="entry name" value="DOMON_domain"/>
</dbReference>
<evidence type="ECO:0000256" key="9">
    <source>
        <dbReference type="ARBA" id="ARBA00023136"/>
    </source>
</evidence>
<evidence type="ECO:0000256" key="8">
    <source>
        <dbReference type="ARBA" id="ARBA00023033"/>
    </source>
</evidence>
<dbReference type="InterPro" id="IPR000323">
    <property type="entry name" value="Cu2_ascorb_mOase_N"/>
</dbReference>
<dbReference type="FunFam" id="2.60.120.310:FF:000004">
    <property type="entry name" value="DBH-like monooxygenase protein 1"/>
    <property type="match status" value="1"/>
</dbReference>
<dbReference type="InterPro" id="IPR045266">
    <property type="entry name" value="DOH_DOMON"/>
</dbReference>
<dbReference type="GO" id="GO:0005615">
    <property type="term" value="C:extracellular space"/>
    <property type="evidence" value="ECO:0007669"/>
    <property type="project" value="TreeGrafter"/>
</dbReference>
<dbReference type="Pfam" id="PF03351">
    <property type="entry name" value="DOMON"/>
    <property type="match status" value="1"/>
</dbReference>
<dbReference type="GO" id="GO:0005507">
    <property type="term" value="F:copper ion binding"/>
    <property type="evidence" value="ECO:0007669"/>
    <property type="project" value="InterPro"/>
</dbReference>
<dbReference type="Gene3D" id="2.60.40.1210">
    <property type="entry name" value="Cellobiose dehydrogenase, cytochrome domain"/>
    <property type="match status" value="1"/>
</dbReference>
<feature type="domain" description="DOMON" evidence="11">
    <location>
        <begin position="45"/>
        <end position="158"/>
    </location>
</feature>
<comment type="cofactor">
    <cofactor evidence="1">
        <name>Cu(2+)</name>
        <dbReference type="ChEBI" id="CHEBI:29036"/>
    </cofactor>
</comment>
<keyword evidence="8" id="KW-0503">Monooxygenase</keyword>
<dbReference type="EMBL" id="CAXKWB010017596">
    <property type="protein sequence ID" value="CAL4119360.1"/>
    <property type="molecule type" value="Genomic_DNA"/>
</dbReference>
<name>A0AAV2RBR1_MEGNR</name>
<gene>
    <name evidence="12" type="ORF">MNOR_LOCUS21658</name>
</gene>
<dbReference type="GO" id="GO:0006589">
    <property type="term" value="P:octopamine biosynthetic process"/>
    <property type="evidence" value="ECO:0007669"/>
    <property type="project" value="TreeGrafter"/>
</dbReference>
<dbReference type="SMART" id="SM00664">
    <property type="entry name" value="DoH"/>
    <property type="match status" value="1"/>
</dbReference>
<comment type="similarity">
    <text evidence="3">Belongs to the copper type II ascorbate-dependent monooxygenase family.</text>
</comment>
<reference evidence="12 13" key="1">
    <citation type="submission" date="2024-05" db="EMBL/GenBank/DDBJ databases">
        <authorList>
            <person name="Wallberg A."/>
        </authorList>
    </citation>
    <scope>NUCLEOTIDE SEQUENCE [LARGE SCALE GENOMIC DNA]</scope>
</reference>
<dbReference type="SUPFAM" id="SSF49344">
    <property type="entry name" value="CBD9-like"/>
    <property type="match status" value="1"/>
</dbReference>
<keyword evidence="5 10" id="KW-0732">Signal</keyword>
<keyword evidence="6" id="KW-0560">Oxidoreductase</keyword>
<dbReference type="AlphaFoldDB" id="A0AAV2RBR1"/>
<comment type="subcellular location">
    <subcellularLocation>
        <location evidence="2">Membrane</location>
    </subcellularLocation>
</comment>
<evidence type="ECO:0000313" key="13">
    <source>
        <dbReference type="Proteomes" id="UP001497623"/>
    </source>
</evidence>
<evidence type="ECO:0000256" key="4">
    <source>
        <dbReference type="ARBA" id="ARBA00022723"/>
    </source>
</evidence>
<dbReference type="Proteomes" id="UP001497623">
    <property type="component" value="Unassembled WGS sequence"/>
</dbReference>
<feature type="non-terminal residue" evidence="12">
    <location>
        <position position="1"/>
    </location>
</feature>
<dbReference type="Gene3D" id="2.60.120.310">
    <property type="entry name" value="Copper type II, ascorbate-dependent monooxygenase, N-terminal domain"/>
    <property type="match status" value="1"/>
</dbReference>
<accession>A0AAV2RBR1</accession>
<dbReference type="PANTHER" id="PTHR10157">
    <property type="entry name" value="DOPAMINE BETA HYDROXYLASE RELATED"/>
    <property type="match status" value="1"/>
</dbReference>
<dbReference type="InterPro" id="IPR000945">
    <property type="entry name" value="DBH-like"/>
</dbReference>
<dbReference type="CDD" id="cd09631">
    <property type="entry name" value="DOMON_DOH"/>
    <property type="match status" value="1"/>
</dbReference>
<keyword evidence="9" id="KW-0472">Membrane</keyword>
<dbReference type="GO" id="GO:0030667">
    <property type="term" value="C:secretory granule membrane"/>
    <property type="evidence" value="ECO:0007669"/>
    <property type="project" value="TreeGrafter"/>
</dbReference>
<evidence type="ECO:0000313" key="12">
    <source>
        <dbReference type="EMBL" id="CAL4119360.1"/>
    </source>
</evidence>
<sequence>PRLSLVIYFVIIIELGANASSNFNNIQISASYDNWKHEAALDSDREFIVQWTPAKDHIIFRVTVRTRGYIGFGISNTPRMDGADIVVGWVHSGKAYLQDRHGVGNQEPVVDSQQDWTLVHGYENDTHTSLIMSRPYYTCDKDDHDITNDTAHLLWAFHPDDPVNPENPRPRIHYHGWRKGAASVFLLERGTLDIPRSLMSYHTHAGNNPERLTWELRNPEVRVTSSTETMYWCKLFKRPHLTHKHHIVKYEPVFSGSNERFVHHMIVYECTNLGAELDDVLDQLSLQPGQECYQSNMSHLIYNCNHVVATWTTGSQGLAFPSEAGYPLTPDGPKFYMMETHYDNPPMGTAFVDSSGIRMVYTSELRLNDAGVLSLGLDPNWKHLIPPRQRTVISEGHCVPECTEEVFPTT</sequence>
<keyword evidence="13" id="KW-1185">Reference proteome</keyword>